<protein>
    <submittedName>
        <fullName evidence="10">Branched-chain amino acid ABC transporter permease</fullName>
    </submittedName>
</protein>
<evidence type="ECO:0000313" key="11">
    <source>
        <dbReference type="Proteomes" id="UP000545507"/>
    </source>
</evidence>
<evidence type="ECO:0000256" key="2">
    <source>
        <dbReference type="ARBA" id="ARBA00022448"/>
    </source>
</evidence>
<dbReference type="EMBL" id="VYGV01000011">
    <property type="protein sequence ID" value="NWF46214.1"/>
    <property type="molecule type" value="Genomic_DNA"/>
</dbReference>
<dbReference type="InterPro" id="IPR052157">
    <property type="entry name" value="BCAA_transport_permease"/>
</dbReference>
<dbReference type="RefSeq" id="WP_177136108.1">
    <property type="nucleotide sequence ID" value="NZ_JAGPWB010000010.1"/>
</dbReference>
<accession>A0A7Y8KXN2</accession>
<evidence type="ECO:0000256" key="1">
    <source>
        <dbReference type="ARBA" id="ARBA00004651"/>
    </source>
</evidence>
<dbReference type="AlphaFoldDB" id="A0A7Y8KXN2"/>
<dbReference type="InterPro" id="IPR001851">
    <property type="entry name" value="ABC_transp_permease"/>
</dbReference>
<gene>
    <name evidence="10" type="ORF">F3K02_13275</name>
</gene>
<dbReference type="GO" id="GO:0022857">
    <property type="term" value="F:transmembrane transporter activity"/>
    <property type="evidence" value="ECO:0007669"/>
    <property type="project" value="InterPro"/>
</dbReference>
<dbReference type="GO" id="GO:0006865">
    <property type="term" value="P:amino acid transport"/>
    <property type="evidence" value="ECO:0007669"/>
    <property type="project" value="UniProtKB-KW"/>
</dbReference>
<evidence type="ECO:0000313" key="10">
    <source>
        <dbReference type="EMBL" id="NWF46214.1"/>
    </source>
</evidence>
<evidence type="ECO:0000256" key="7">
    <source>
        <dbReference type="ARBA" id="ARBA00023136"/>
    </source>
</evidence>
<name>A0A7Y8KXN2_9BURK</name>
<dbReference type="PANTHER" id="PTHR11795:SF442">
    <property type="entry name" value="ABC TRANSPORTER ATP-BINDING PROTEIN"/>
    <property type="match status" value="1"/>
</dbReference>
<dbReference type="CDD" id="cd06582">
    <property type="entry name" value="TM_PBP1_LivH_like"/>
    <property type="match status" value="1"/>
</dbReference>
<comment type="similarity">
    <text evidence="8">Belongs to the binding-protein-dependent transport system permease family. LivHM subfamily.</text>
</comment>
<organism evidence="10 11">
    <name type="scientific">Hydrogenophaga aromaticivorans</name>
    <dbReference type="NCBI Taxonomy" id="2610898"/>
    <lineage>
        <taxon>Bacteria</taxon>
        <taxon>Pseudomonadati</taxon>
        <taxon>Pseudomonadota</taxon>
        <taxon>Betaproteobacteria</taxon>
        <taxon>Burkholderiales</taxon>
        <taxon>Comamonadaceae</taxon>
        <taxon>Hydrogenophaga</taxon>
    </lineage>
</organism>
<dbReference type="GO" id="GO:0005886">
    <property type="term" value="C:plasma membrane"/>
    <property type="evidence" value="ECO:0007669"/>
    <property type="project" value="UniProtKB-SubCell"/>
</dbReference>
<feature type="transmembrane region" description="Helical" evidence="9">
    <location>
        <begin position="257"/>
        <end position="278"/>
    </location>
</feature>
<comment type="caution">
    <text evidence="10">The sequence shown here is derived from an EMBL/GenBank/DDBJ whole genome shotgun (WGS) entry which is preliminary data.</text>
</comment>
<dbReference type="Proteomes" id="UP000545507">
    <property type="component" value="Unassembled WGS sequence"/>
</dbReference>
<keyword evidence="4 9" id="KW-0812">Transmembrane</keyword>
<keyword evidence="7 9" id="KW-0472">Membrane</keyword>
<feature type="transmembrane region" description="Helical" evidence="9">
    <location>
        <begin position="53"/>
        <end position="77"/>
    </location>
</feature>
<feature type="transmembrane region" description="Helical" evidence="9">
    <location>
        <begin position="187"/>
        <end position="209"/>
    </location>
</feature>
<evidence type="ECO:0000256" key="4">
    <source>
        <dbReference type="ARBA" id="ARBA00022692"/>
    </source>
</evidence>
<sequence>MSIMLIGLSIGTLLFLLAAGLTLVFGVLGVINFAHGGYFMLGAYLAYQSIETFGSLWAGLPVVILVAGALGAVQELLTLRPIYRLPHAFQLLSTFGVALCIEAAVRLVWGYDQKPVNAPPLLANAVELFGINVSSYRLFIIVFGIVVCVLLFLWIERTRTGLVVRAASTNSDMVACMGFNVNRLRTAVVAGSAALAGLGGLIAAPLFPVHLGMGKSIIIDCFIVVILGGLGNITGAIAAALMLGLFQAFGQNYFPDWVQVGVLVLVLVALMLRPAGLFSQKERVA</sequence>
<comment type="subcellular location">
    <subcellularLocation>
        <location evidence="1">Cell membrane</location>
        <topology evidence="1">Multi-pass membrane protein</topology>
    </subcellularLocation>
</comment>
<proteinExistence type="inferred from homology"/>
<feature type="transmembrane region" description="Helical" evidence="9">
    <location>
        <begin position="221"/>
        <end position="245"/>
    </location>
</feature>
<evidence type="ECO:0000256" key="5">
    <source>
        <dbReference type="ARBA" id="ARBA00022970"/>
    </source>
</evidence>
<reference evidence="10 11" key="1">
    <citation type="submission" date="2019-09" db="EMBL/GenBank/DDBJ databases">
        <title>Hydrogenophaga aromatica sp. nov., isolated from a para-xylene-degrading enrichment culture.</title>
        <authorList>
            <person name="Tancsics A."/>
            <person name="Banerjee S."/>
        </authorList>
    </citation>
    <scope>NUCLEOTIDE SEQUENCE [LARGE SCALE GENOMIC DNA]</scope>
    <source>
        <strain evidence="10 11">D2P1</strain>
    </source>
</reference>
<dbReference type="Pfam" id="PF02653">
    <property type="entry name" value="BPD_transp_2"/>
    <property type="match status" value="1"/>
</dbReference>
<keyword evidence="3" id="KW-1003">Cell membrane</keyword>
<evidence type="ECO:0000256" key="6">
    <source>
        <dbReference type="ARBA" id="ARBA00022989"/>
    </source>
</evidence>
<feature type="transmembrane region" description="Helical" evidence="9">
    <location>
        <begin position="89"/>
        <end position="109"/>
    </location>
</feature>
<dbReference type="PANTHER" id="PTHR11795">
    <property type="entry name" value="BRANCHED-CHAIN AMINO ACID TRANSPORT SYSTEM PERMEASE PROTEIN LIVH"/>
    <property type="match status" value="1"/>
</dbReference>
<evidence type="ECO:0000256" key="9">
    <source>
        <dbReference type="SAM" id="Phobius"/>
    </source>
</evidence>
<keyword evidence="5" id="KW-0029">Amino-acid transport</keyword>
<evidence type="ECO:0000256" key="3">
    <source>
        <dbReference type="ARBA" id="ARBA00022475"/>
    </source>
</evidence>
<feature type="transmembrane region" description="Helical" evidence="9">
    <location>
        <begin position="136"/>
        <end position="155"/>
    </location>
</feature>
<evidence type="ECO:0000256" key="8">
    <source>
        <dbReference type="ARBA" id="ARBA00037998"/>
    </source>
</evidence>
<keyword evidence="11" id="KW-1185">Reference proteome</keyword>
<keyword evidence="2" id="KW-0813">Transport</keyword>
<keyword evidence="6 9" id="KW-1133">Transmembrane helix</keyword>